<evidence type="ECO:0000313" key="1">
    <source>
        <dbReference type="EMBL" id="CAB4167585.1"/>
    </source>
</evidence>
<dbReference type="EMBL" id="LR796817">
    <property type="protein sequence ID" value="CAB4167585.1"/>
    <property type="molecule type" value="Genomic_DNA"/>
</dbReference>
<reference evidence="1" key="1">
    <citation type="submission" date="2020-04" db="EMBL/GenBank/DDBJ databases">
        <authorList>
            <person name="Chiriac C."/>
            <person name="Salcher M."/>
            <person name="Ghai R."/>
            <person name="Kavagutti S V."/>
        </authorList>
    </citation>
    <scope>NUCLEOTIDE SEQUENCE</scope>
</reference>
<accession>A0A6J5PET1</accession>
<proteinExistence type="predicted"/>
<sequence>MSVFLPWRNGATCAIAVCDRCKMKYYYDDLGPDPNYPGLRVCDRCTDQFDPWRLPALQPENIALRFPRPDTGVSTDPAGSIAENGLDFFITQNGEDYFEP</sequence>
<gene>
    <name evidence="1" type="ORF">UFOVP868_31</name>
</gene>
<name>A0A6J5PET1_9CAUD</name>
<protein>
    <submittedName>
        <fullName evidence="1">Uncharacterized protein</fullName>
    </submittedName>
</protein>
<organism evidence="1">
    <name type="scientific">uncultured Caudovirales phage</name>
    <dbReference type="NCBI Taxonomy" id="2100421"/>
    <lineage>
        <taxon>Viruses</taxon>
        <taxon>Duplodnaviria</taxon>
        <taxon>Heunggongvirae</taxon>
        <taxon>Uroviricota</taxon>
        <taxon>Caudoviricetes</taxon>
        <taxon>Peduoviridae</taxon>
        <taxon>Maltschvirus</taxon>
        <taxon>Maltschvirus maltsch</taxon>
    </lineage>
</organism>